<dbReference type="OrthoDB" id="3696905at2"/>
<feature type="region of interest" description="Disordered" evidence="1">
    <location>
        <begin position="83"/>
        <end position="138"/>
    </location>
</feature>
<accession>A0A1H3GLG8</accession>
<reference evidence="3 4" key="1">
    <citation type="submission" date="2016-10" db="EMBL/GenBank/DDBJ databases">
        <authorList>
            <person name="de Groot N.N."/>
        </authorList>
    </citation>
    <scope>NUCLEOTIDE SEQUENCE [LARGE SCALE GENOMIC DNA]</scope>
    <source>
        <strain evidence="3 4">CPCC 202699</strain>
    </source>
</reference>
<name>A0A1H3GLG8_9PSEU</name>
<dbReference type="Proteomes" id="UP000199515">
    <property type="component" value="Unassembled WGS sequence"/>
</dbReference>
<feature type="compositionally biased region" description="Basic and acidic residues" evidence="1">
    <location>
        <begin position="117"/>
        <end position="126"/>
    </location>
</feature>
<evidence type="ECO:0000313" key="4">
    <source>
        <dbReference type="Proteomes" id="UP000199515"/>
    </source>
</evidence>
<evidence type="ECO:0000256" key="1">
    <source>
        <dbReference type="SAM" id="MobiDB-lite"/>
    </source>
</evidence>
<feature type="compositionally biased region" description="Basic and acidic residues" evidence="1">
    <location>
        <begin position="85"/>
        <end position="105"/>
    </location>
</feature>
<dbReference type="PROSITE" id="PS51318">
    <property type="entry name" value="TAT"/>
    <property type="match status" value="1"/>
</dbReference>
<feature type="signal peptide" evidence="2">
    <location>
        <begin position="1"/>
        <end position="30"/>
    </location>
</feature>
<dbReference type="EMBL" id="FNON01000004">
    <property type="protein sequence ID" value="SDY04163.1"/>
    <property type="molecule type" value="Genomic_DNA"/>
</dbReference>
<organism evidence="3 4">
    <name type="scientific">Amycolatopsis xylanica</name>
    <dbReference type="NCBI Taxonomy" id="589385"/>
    <lineage>
        <taxon>Bacteria</taxon>
        <taxon>Bacillati</taxon>
        <taxon>Actinomycetota</taxon>
        <taxon>Actinomycetes</taxon>
        <taxon>Pseudonocardiales</taxon>
        <taxon>Pseudonocardiaceae</taxon>
        <taxon>Amycolatopsis</taxon>
    </lineage>
</organism>
<keyword evidence="4" id="KW-1185">Reference proteome</keyword>
<keyword evidence="2" id="KW-0732">Signal</keyword>
<dbReference type="InterPro" id="IPR006311">
    <property type="entry name" value="TAT_signal"/>
</dbReference>
<evidence type="ECO:0000256" key="2">
    <source>
        <dbReference type="SAM" id="SignalP"/>
    </source>
</evidence>
<dbReference type="STRING" id="589385.SAMN05421504_104311"/>
<gene>
    <name evidence="3" type="ORF">SAMN05421504_104311</name>
</gene>
<dbReference type="AlphaFoldDB" id="A0A1H3GLG8"/>
<protein>
    <submittedName>
        <fullName evidence="3">Uncharacterized protein</fullName>
    </submittedName>
</protein>
<sequence>MELTSWTRRLALAGSGVAIGLVAIAPLASAQTTPAPVAPITLSPEESQAVCGTWIPKLTARTTKATERINGGPEIRGSVANLKARAQDQRAKNHNDRAAQLDERAKKRSDRLPQLADAKKKLDDFTAAHCKPATGPTK</sequence>
<dbReference type="RefSeq" id="WP_091291100.1">
    <property type="nucleotide sequence ID" value="NZ_FNON01000004.1"/>
</dbReference>
<evidence type="ECO:0000313" key="3">
    <source>
        <dbReference type="EMBL" id="SDY04163.1"/>
    </source>
</evidence>
<feature type="chain" id="PRO_5011713716" evidence="2">
    <location>
        <begin position="31"/>
        <end position="138"/>
    </location>
</feature>
<proteinExistence type="predicted"/>